<dbReference type="EMBL" id="OCNF01000001">
    <property type="protein sequence ID" value="SOD64900.1"/>
    <property type="molecule type" value="Genomic_DNA"/>
</dbReference>
<sequence>MKKWFLSVALVMVSLSAYAENALHYNILEFQERANVSVANDTMHMTLVVQEQHANRLTATQNATRKLNALQNKLKKYSQVKVEQGSRNVYPQRNSKNQITHWQDTVSLNIKSTDFEAMSQIIADSEQEAMLRGVYFSVSPEKRIKAVEQASEQALNAIKQRADFISKKLGFSGYTFVKVELNDSFEQNQRFAKSSYDLPVAPMVAMSMSVDSRMPIDEQQAGEAEISQSVRVSIQMK</sequence>
<accession>A0A286E1Y1</accession>
<feature type="signal peptide" evidence="1">
    <location>
        <begin position="1"/>
        <end position="19"/>
    </location>
</feature>
<organism evidence="2 3">
    <name type="scientific">Alysiella filiformis DSM 16848</name>
    <dbReference type="NCBI Taxonomy" id="1120981"/>
    <lineage>
        <taxon>Bacteria</taxon>
        <taxon>Pseudomonadati</taxon>
        <taxon>Pseudomonadota</taxon>
        <taxon>Betaproteobacteria</taxon>
        <taxon>Neisseriales</taxon>
        <taxon>Neisseriaceae</taxon>
        <taxon>Alysiella</taxon>
    </lineage>
</organism>
<reference evidence="2 3" key="1">
    <citation type="submission" date="2017-09" db="EMBL/GenBank/DDBJ databases">
        <authorList>
            <person name="Ehlers B."/>
            <person name="Leendertz F.H."/>
        </authorList>
    </citation>
    <scope>NUCLEOTIDE SEQUENCE [LARGE SCALE GENOMIC DNA]</scope>
    <source>
        <strain evidence="2 3">DSM 16848</strain>
    </source>
</reference>
<feature type="chain" id="PRO_5013239160" evidence="1">
    <location>
        <begin position="20"/>
        <end position="237"/>
    </location>
</feature>
<keyword evidence="1" id="KW-0732">Signal</keyword>
<evidence type="ECO:0000256" key="1">
    <source>
        <dbReference type="SAM" id="SignalP"/>
    </source>
</evidence>
<keyword evidence="3" id="KW-1185">Reference proteome</keyword>
<dbReference type="InterPro" id="IPR052022">
    <property type="entry name" value="26kDa_periplasmic_antigen"/>
</dbReference>
<dbReference type="RefSeq" id="WP_097113182.1">
    <property type="nucleotide sequence ID" value="NZ_CP083931.1"/>
</dbReference>
<dbReference type="Proteomes" id="UP000219669">
    <property type="component" value="Unassembled WGS sequence"/>
</dbReference>
<dbReference type="Gene3D" id="3.30.110.170">
    <property type="entry name" value="Protein of unknown function (DUF541), domain 1"/>
    <property type="match status" value="1"/>
</dbReference>
<gene>
    <name evidence="2" type="ORF">SAMN02746062_00095</name>
</gene>
<evidence type="ECO:0000313" key="2">
    <source>
        <dbReference type="EMBL" id="SOD64900.1"/>
    </source>
</evidence>
<evidence type="ECO:0000313" key="3">
    <source>
        <dbReference type="Proteomes" id="UP000219669"/>
    </source>
</evidence>
<dbReference type="PANTHER" id="PTHR34387">
    <property type="entry name" value="SLR1258 PROTEIN"/>
    <property type="match status" value="1"/>
</dbReference>
<dbReference type="InterPro" id="IPR007497">
    <property type="entry name" value="SIMPL/DUF541"/>
</dbReference>
<dbReference type="Gene3D" id="3.30.70.2970">
    <property type="entry name" value="Protein of unknown function (DUF541), domain 2"/>
    <property type="match status" value="1"/>
</dbReference>
<dbReference type="OrthoDB" id="8613250at2"/>
<name>A0A286E1Y1_9NEIS</name>
<dbReference type="AlphaFoldDB" id="A0A286E1Y1"/>
<protein>
    <submittedName>
        <fullName evidence="2">Predicted secreted protein</fullName>
    </submittedName>
</protein>
<dbReference type="Pfam" id="PF04402">
    <property type="entry name" value="SIMPL"/>
    <property type="match status" value="1"/>
</dbReference>
<dbReference type="PANTHER" id="PTHR34387:SF1">
    <property type="entry name" value="PERIPLASMIC IMMUNOGENIC PROTEIN"/>
    <property type="match status" value="1"/>
</dbReference>
<dbReference type="GO" id="GO:0006974">
    <property type="term" value="P:DNA damage response"/>
    <property type="evidence" value="ECO:0007669"/>
    <property type="project" value="TreeGrafter"/>
</dbReference>
<proteinExistence type="predicted"/>